<protein>
    <submittedName>
        <fullName evidence="21">SEC24-like protein C, COPII coat complex component</fullName>
    </submittedName>
</protein>
<dbReference type="InterPro" id="IPR036175">
    <property type="entry name" value="Sec23/24_helical_dom_sf"/>
</dbReference>
<keyword evidence="11" id="KW-0931">ER-Golgi transport</keyword>
<comment type="caution">
    <text evidence="21">The sequence shown here is derived from an EMBL/GenBank/DDBJ whole genome shotgun (WGS) entry which is preliminary data.</text>
</comment>
<evidence type="ECO:0000259" key="19">
    <source>
        <dbReference type="Pfam" id="PF04815"/>
    </source>
</evidence>
<feature type="region of interest" description="Disordered" evidence="15">
    <location>
        <begin position="1"/>
        <end position="136"/>
    </location>
</feature>
<dbReference type="FunFam" id="1.20.120.730:FF:000002">
    <property type="entry name" value="Protein transport protein Sec24C isoform C"/>
    <property type="match status" value="1"/>
</dbReference>
<feature type="compositionally biased region" description="Polar residues" evidence="15">
    <location>
        <begin position="166"/>
        <end position="176"/>
    </location>
</feature>
<dbReference type="Gene3D" id="1.20.120.730">
    <property type="entry name" value="Sec23/Sec24 helical domain"/>
    <property type="match status" value="1"/>
</dbReference>
<evidence type="ECO:0000256" key="11">
    <source>
        <dbReference type="ARBA" id="ARBA00022892"/>
    </source>
</evidence>
<feature type="compositionally biased region" description="Pro residues" evidence="15">
    <location>
        <begin position="8"/>
        <end position="19"/>
    </location>
</feature>
<feature type="domain" description="Sec23/Sec24 helical" evidence="19">
    <location>
        <begin position="869"/>
        <end position="968"/>
    </location>
</feature>
<dbReference type="Pfam" id="PF04811">
    <property type="entry name" value="Sec23_trunk"/>
    <property type="match status" value="1"/>
</dbReference>
<feature type="compositionally biased region" description="Polar residues" evidence="15">
    <location>
        <begin position="24"/>
        <end position="34"/>
    </location>
</feature>
<dbReference type="PANTHER" id="PTHR13803">
    <property type="entry name" value="SEC24-RELATED PROTEIN"/>
    <property type="match status" value="1"/>
</dbReference>
<dbReference type="GO" id="GO:0000149">
    <property type="term" value="F:SNARE binding"/>
    <property type="evidence" value="ECO:0007669"/>
    <property type="project" value="UniProtKB-ARBA"/>
</dbReference>
<dbReference type="Pfam" id="PF04815">
    <property type="entry name" value="Sec23_helical"/>
    <property type="match status" value="1"/>
</dbReference>
<dbReference type="AlphaFoldDB" id="A0A7J8DRK4"/>
<evidence type="ECO:0000256" key="5">
    <source>
        <dbReference type="ARBA" id="ARBA00022448"/>
    </source>
</evidence>
<feature type="domain" description="Zinc finger Sec23/Sec24-type" evidence="17">
    <location>
        <begin position="447"/>
        <end position="485"/>
    </location>
</feature>
<evidence type="ECO:0000256" key="4">
    <source>
        <dbReference type="ARBA" id="ARBA00008334"/>
    </source>
</evidence>
<dbReference type="SUPFAM" id="SSF81995">
    <property type="entry name" value="beta-sandwich domain of Sec23/24"/>
    <property type="match status" value="1"/>
</dbReference>
<keyword evidence="12" id="KW-0653">Protein transport</keyword>
<feature type="region of interest" description="Disordered" evidence="15">
    <location>
        <begin position="148"/>
        <end position="350"/>
    </location>
</feature>
<keyword evidence="13" id="KW-0472">Membrane</keyword>
<keyword evidence="8" id="KW-0479">Metal-binding</keyword>
<keyword evidence="5" id="KW-0813">Transport</keyword>
<dbReference type="Pfam" id="PF08033">
    <property type="entry name" value="Sec23_BS"/>
    <property type="match status" value="1"/>
</dbReference>
<keyword evidence="10" id="KW-0862">Zinc</keyword>
<dbReference type="FunFam" id="3.40.20.10:FF:000023">
    <property type="entry name" value="protein transport protein Sec24C isoform X1"/>
    <property type="match status" value="1"/>
</dbReference>
<dbReference type="CDD" id="cd01479">
    <property type="entry name" value="Sec24-like"/>
    <property type="match status" value="1"/>
</dbReference>
<evidence type="ECO:0000313" key="22">
    <source>
        <dbReference type="Proteomes" id="UP000550707"/>
    </source>
</evidence>
<reference evidence="21 22" key="1">
    <citation type="journal article" date="2020" name="Nature">
        <title>Six reference-quality genomes reveal evolution of bat adaptations.</title>
        <authorList>
            <person name="Jebb D."/>
            <person name="Huang Z."/>
            <person name="Pippel M."/>
            <person name="Hughes G.M."/>
            <person name="Lavrichenko K."/>
            <person name="Devanna P."/>
            <person name="Winkler S."/>
            <person name="Jermiin L.S."/>
            <person name="Skirmuntt E.C."/>
            <person name="Katzourakis A."/>
            <person name="Burkitt-Gray L."/>
            <person name="Ray D.A."/>
            <person name="Sullivan K.A.M."/>
            <person name="Roscito J.G."/>
            <person name="Kirilenko B.M."/>
            <person name="Davalos L.M."/>
            <person name="Corthals A.P."/>
            <person name="Power M.L."/>
            <person name="Jones G."/>
            <person name="Ransome R.D."/>
            <person name="Dechmann D.K.N."/>
            <person name="Locatelli A.G."/>
            <person name="Puechmaille S.J."/>
            <person name="Fedrigo O."/>
            <person name="Jarvis E.D."/>
            <person name="Hiller M."/>
            <person name="Vernes S.C."/>
            <person name="Myers E.W."/>
            <person name="Teeling E.C."/>
        </authorList>
    </citation>
    <scope>NUCLEOTIDE SEQUENCE [LARGE SCALE GENOMIC DNA]</scope>
    <source>
        <strain evidence="21">MMolMol1</strain>
        <tissue evidence="21">Muscle</tissue>
    </source>
</reference>
<evidence type="ECO:0000256" key="10">
    <source>
        <dbReference type="ARBA" id="ARBA00022833"/>
    </source>
</evidence>
<dbReference type="InterPro" id="IPR050550">
    <property type="entry name" value="SEC23_SEC24_subfamily"/>
</dbReference>
<dbReference type="Pfam" id="PF04810">
    <property type="entry name" value="zf-Sec23_Sec24"/>
    <property type="match status" value="1"/>
</dbReference>
<dbReference type="InterPro" id="IPR036174">
    <property type="entry name" value="Znf_Sec23_Sec24_sf"/>
</dbReference>
<dbReference type="Gene3D" id="2.30.30.380">
    <property type="entry name" value="Zn-finger domain of Sec23/24"/>
    <property type="match status" value="1"/>
</dbReference>
<dbReference type="InterPro" id="IPR006896">
    <property type="entry name" value="Sec23/24_trunk_dom"/>
</dbReference>
<dbReference type="InterPro" id="IPR007123">
    <property type="entry name" value="Gelsolin-like_dom"/>
</dbReference>
<dbReference type="OrthoDB" id="49016at2759"/>
<name>A0A7J8DRK4_MOLMO</name>
<evidence type="ECO:0000259" key="20">
    <source>
        <dbReference type="Pfam" id="PF08033"/>
    </source>
</evidence>
<dbReference type="GO" id="GO:0070971">
    <property type="term" value="C:endoplasmic reticulum exit site"/>
    <property type="evidence" value="ECO:0007669"/>
    <property type="project" value="TreeGrafter"/>
</dbReference>
<evidence type="ECO:0000256" key="9">
    <source>
        <dbReference type="ARBA" id="ARBA00022824"/>
    </source>
</evidence>
<dbReference type="Gene3D" id="3.40.50.410">
    <property type="entry name" value="von Willebrand factor, type A domain"/>
    <property type="match status" value="1"/>
</dbReference>
<dbReference type="FunFam" id="2.30.30.380:FF:000003">
    <property type="entry name" value="SEC24 homolog D, COPII coat complex component"/>
    <property type="match status" value="1"/>
</dbReference>
<dbReference type="GO" id="GO:0005789">
    <property type="term" value="C:endoplasmic reticulum membrane"/>
    <property type="evidence" value="ECO:0007669"/>
    <property type="project" value="UniProtKB-SubCell"/>
</dbReference>
<keyword evidence="7" id="KW-0597">Phosphoprotein</keyword>
<keyword evidence="22" id="KW-1185">Reference proteome</keyword>
<dbReference type="GO" id="GO:0008270">
    <property type="term" value="F:zinc ion binding"/>
    <property type="evidence" value="ECO:0007669"/>
    <property type="project" value="InterPro"/>
</dbReference>
<evidence type="ECO:0000256" key="13">
    <source>
        <dbReference type="ARBA" id="ARBA00023136"/>
    </source>
</evidence>
<dbReference type="GO" id="GO:0005829">
    <property type="term" value="C:cytosol"/>
    <property type="evidence" value="ECO:0007669"/>
    <property type="project" value="UniProtKB-SubCell"/>
</dbReference>
<dbReference type="InterPro" id="IPR041742">
    <property type="entry name" value="Sec24-like_trunk_dom"/>
</dbReference>
<proteinExistence type="inferred from homology"/>
<evidence type="ECO:0000256" key="3">
    <source>
        <dbReference type="ARBA" id="ARBA00004514"/>
    </source>
</evidence>
<evidence type="ECO:0000256" key="2">
    <source>
        <dbReference type="ARBA" id="ARBA00004397"/>
    </source>
</evidence>
<sequence>MNVNQSAPPVPPFGQPQPVYPGYHQSSYGGQPGSTAPPTPYGTYNGPVQGYQQTPPPGVSRVPHSSGAPPTSTAQVSCGQATYGQFGQGDVQNGPSSTVQMQRLPGSQPFGSAPLGPVVSQPTVLQPYGPPPTSAQVTAHLAGMQISGAVTPAPPPSGLGYGPPTSMASASGSFPNSGLYGSYPQGQAPPLSQAQGHSGAQPPQRTAPQQASSFTPPTSGGPRMPSMTGPLLPGQSFGGPPVSQSNHVSSPPPQALHPGSQMAGPPAPPPPMHSSQQPSYQLQQNGSFGPARGPQPNYGSPYPGAPTFGSQPGPPQPLPPKRLDPDAIPSPQLNELPPPQKTRHRIDPDAIPSPIQVIEDDRNNRGSEPFITGVRGLVPPLVTTNFLVKDQGNASPRYIRCTSYNIPCTSDMAKQAQVPLAAVIKPLARLPPEEASPYVVDHGESGPLRCNRCKAYMCPFMQFIEGGRRFQCCFCSCINDVPPQYFQHLDHTGKRVDAFDRPELSLGSYEFLATVDYCKNNKFPSPPAFIFMIDVSYNAIRSGLVRLLCEELKSLLDYLPREGGAEESAIRVGFVTYNKVLHFYNVKSSLAQPQMMVVSDVADMFVPLLDGFLVNVSESRAVITSLLDQIPEMFADTRETETVFAPVIQAGMEALKAAECAGKLFLFHTSLPIAEAPGKLKNRDDRKLINTDKEKTLFQPQTGAYQTLAKDCVAQGCCVDLFLFPNQYVDVATLSVVPQLTGGSVYKYACFQVENDQERFMSDLRRDVQKVVGFDAVMRVRTSTGIRAVDFFGAFYMSNTTDVELAGLDGDKTVTVEFKHDDRLNEESGALLQCALLYTSCAGQRRLRIHNLALNCCTQLADLYRNCETDTLINYMAKFAYRGVLNSPVKTVRDSLITQCAQILACYRKNCASPSSAGQLILPECMKLLPVYLNCVLKSDVLQPGAEVTTDDRAYVRQLVTSMDVAETNVFFYPRLLPLTKSPIESTTEPPAIRASEERLSNGDIYLLENGLNLFIWVGAGVQQGVVQSLFSVSSFSQITSGLSILPVLDNPLSKKVRGLIDNLRAQRSRYMKLIVVKQEDKLEMLFKHFLVEDKSLSGGASYVDFLCHMHKEIRQLLS</sequence>
<dbReference type="SUPFAM" id="SSF81811">
    <property type="entry name" value="Helical domain of Sec23/24"/>
    <property type="match status" value="1"/>
</dbReference>
<dbReference type="InterPro" id="IPR006900">
    <property type="entry name" value="Sec23/24_helical_dom"/>
</dbReference>
<feature type="compositionally biased region" description="Polar residues" evidence="15">
    <location>
        <begin position="68"/>
        <end position="101"/>
    </location>
</feature>
<dbReference type="Proteomes" id="UP000550707">
    <property type="component" value="Unassembled WGS sequence"/>
</dbReference>
<feature type="domain" description="Sec23/Sec24 trunk" evidence="18">
    <location>
        <begin position="524"/>
        <end position="768"/>
    </location>
</feature>
<evidence type="ECO:0000259" key="17">
    <source>
        <dbReference type="Pfam" id="PF04810"/>
    </source>
</evidence>
<dbReference type="GO" id="GO:0030127">
    <property type="term" value="C:COPII vesicle coat"/>
    <property type="evidence" value="ECO:0007669"/>
    <property type="project" value="InterPro"/>
</dbReference>
<evidence type="ECO:0000256" key="15">
    <source>
        <dbReference type="SAM" id="MobiDB-lite"/>
    </source>
</evidence>
<dbReference type="EMBL" id="JACASF010000017">
    <property type="protein sequence ID" value="KAF6425665.1"/>
    <property type="molecule type" value="Genomic_DNA"/>
</dbReference>
<dbReference type="FunFam" id="3.40.50.410:FF:000020">
    <property type="entry name" value="protein transport protein Sec24D isoform X1"/>
    <property type="match status" value="1"/>
</dbReference>
<evidence type="ECO:0000259" key="18">
    <source>
        <dbReference type="Pfam" id="PF04811"/>
    </source>
</evidence>
<evidence type="ECO:0000256" key="6">
    <source>
        <dbReference type="ARBA" id="ARBA00022490"/>
    </source>
</evidence>
<evidence type="ECO:0000259" key="16">
    <source>
        <dbReference type="Pfam" id="PF00626"/>
    </source>
</evidence>
<dbReference type="InterPro" id="IPR029006">
    <property type="entry name" value="ADF-H/Gelsolin-like_dom_sf"/>
</dbReference>
<dbReference type="SUPFAM" id="SSF53300">
    <property type="entry name" value="vWA-like"/>
    <property type="match status" value="1"/>
</dbReference>
<dbReference type="SUPFAM" id="SSF82919">
    <property type="entry name" value="Zn-finger domain of Sec23/24"/>
    <property type="match status" value="1"/>
</dbReference>
<evidence type="ECO:0000256" key="14">
    <source>
        <dbReference type="ARBA" id="ARBA00023329"/>
    </source>
</evidence>
<evidence type="ECO:0000313" key="21">
    <source>
        <dbReference type="EMBL" id="KAF6425665.1"/>
    </source>
</evidence>
<keyword evidence="14" id="KW-0968">Cytoplasmic vesicle</keyword>
<dbReference type="InterPro" id="IPR036465">
    <property type="entry name" value="vWFA_dom_sf"/>
</dbReference>
<feature type="domain" description="Gelsolin-like" evidence="16">
    <location>
        <begin position="987"/>
        <end position="1060"/>
    </location>
</feature>
<comment type="similarity">
    <text evidence="4">Belongs to the SEC23/SEC24 family. SEC24 subfamily.</text>
</comment>
<keyword evidence="6" id="KW-0963">Cytoplasm</keyword>
<dbReference type="InParanoid" id="A0A7J8DRK4"/>
<dbReference type="GO" id="GO:0006886">
    <property type="term" value="P:intracellular protein transport"/>
    <property type="evidence" value="ECO:0007669"/>
    <property type="project" value="InterPro"/>
</dbReference>
<evidence type="ECO:0000256" key="7">
    <source>
        <dbReference type="ARBA" id="ARBA00022553"/>
    </source>
</evidence>
<dbReference type="PANTHER" id="PTHR13803:SF5">
    <property type="entry name" value="PROTEIN TRANSPORT PROTEIN SEC24C"/>
    <property type="match status" value="1"/>
</dbReference>
<dbReference type="Gene3D" id="2.60.40.1670">
    <property type="entry name" value="beta-sandwich domain of Sec23/24"/>
    <property type="match status" value="1"/>
</dbReference>
<dbReference type="Pfam" id="PF00626">
    <property type="entry name" value="Gelsolin"/>
    <property type="match status" value="1"/>
</dbReference>
<dbReference type="InterPro" id="IPR012990">
    <property type="entry name" value="Beta-sandwich_Sec23_24"/>
</dbReference>
<evidence type="ECO:0000256" key="1">
    <source>
        <dbReference type="ARBA" id="ARBA00004299"/>
    </source>
</evidence>
<feature type="compositionally biased region" description="Low complexity" evidence="15">
    <location>
        <begin position="200"/>
        <end position="211"/>
    </location>
</feature>
<dbReference type="InterPro" id="IPR036180">
    <property type="entry name" value="Gelsolin-like_dom_sf"/>
</dbReference>
<evidence type="ECO:0000256" key="8">
    <source>
        <dbReference type="ARBA" id="ARBA00022723"/>
    </source>
</evidence>
<accession>A0A7J8DRK4</accession>
<dbReference type="GO" id="GO:0090110">
    <property type="term" value="P:COPII-coated vesicle cargo loading"/>
    <property type="evidence" value="ECO:0007669"/>
    <property type="project" value="TreeGrafter"/>
</dbReference>
<feature type="domain" description="Sec23/Sec24 beta-sandwich" evidence="20">
    <location>
        <begin position="773"/>
        <end position="856"/>
    </location>
</feature>
<evidence type="ECO:0000256" key="12">
    <source>
        <dbReference type="ARBA" id="ARBA00022927"/>
    </source>
</evidence>
<comment type="subcellular location">
    <subcellularLocation>
        <location evidence="3">Cytoplasm</location>
        <location evidence="3">Cytosol</location>
    </subcellularLocation>
    <subcellularLocation>
        <location evidence="1">Cytoplasmic vesicle</location>
        <location evidence="1">COPII-coated vesicle membrane</location>
        <topology evidence="1">Peripheral membrane protein</topology>
        <orientation evidence="1">Cytoplasmic side</orientation>
    </subcellularLocation>
    <subcellularLocation>
        <location evidence="2">Endoplasmic reticulum membrane</location>
        <topology evidence="2">Peripheral membrane protein</topology>
        <orientation evidence="2">Cytoplasmic side</orientation>
    </subcellularLocation>
</comment>
<dbReference type="InterPro" id="IPR006895">
    <property type="entry name" value="Znf_Sec23_Sec24"/>
</dbReference>
<keyword evidence="9" id="KW-0256">Endoplasmic reticulum</keyword>
<dbReference type="Gene3D" id="3.40.20.10">
    <property type="entry name" value="Severin"/>
    <property type="match status" value="1"/>
</dbReference>
<dbReference type="SUPFAM" id="SSF82754">
    <property type="entry name" value="C-terminal, gelsolin-like domain of Sec23/24"/>
    <property type="match status" value="1"/>
</dbReference>
<gene>
    <name evidence="21" type="ORF">HJG59_016235</name>
</gene>
<organism evidence="21 22">
    <name type="scientific">Molossus molossus</name>
    <name type="common">Pallas' mastiff bat</name>
    <name type="synonym">Vespertilio molossus</name>
    <dbReference type="NCBI Taxonomy" id="27622"/>
    <lineage>
        <taxon>Eukaryota</taxon>
        <taxon>Metazoa</taxon>
        <taxon>Chordata</taxon>
        <taxon>Craniata</taxon>
        <taxon>Vertebrata</taxon>
        <taxon>Euteleostomi</taxon>
        <taxon>Mammalia</taxon>
        <taxon>Eutheria</taxon>
        <taxon>Laurasiatheria</taxon>
        <taxon>Chiroptera</taxon>
        <taxon>Yangochiroptera</taxon>
        <taxon>Molossidae</taxon>
        <taxon>Molossus</taxon>
    </lineage>
</organism>